<evidence type="ECO:0000256" key="2">
    <source>
        <dbReference type="ARBA" id="ARBA00023054"/>
    </source>
</evidence>
<dbReference type="RefSeq" id="WP_147088722.1">
    <property type="nucleotide sequence ID" value="NZ_CP042345.1"/>
</dbReference>
<protein>
    <submittedName>
        <fullName evidence="3">HlyD family efflux transporter periplasmic adaptor subunit</fullName>
    </submittedName>
</protein>
<dbReference type="SUPFAM" id="SSF111369">
    <property type="entry name" value="HlyD-like secretion proteins"/>
    <property type="match status" value="1"/>
</dbReference>
<dbReference type="Proteomes" id="UP000321172">
    <property type="component" value="Chromosome"/>
</dbReference>
<evidence type="ECO:0000313" key="3">
    <source>
        <dbReference type="EMBL" id="QEA14741.1"/>
    </source>
</evidence>
<evidence type="ECO:0000313" key="4">
    <source>
        <dbReference type="Proteomes" id="UP000321172"/>
    </source>
</evidence>
<dbReference type="InterPro" id="IPR050465">
    <property type="entry name" value="UPF0194_transport"/>
</dbReference>
<dbReference type="Gene3D" id="2.40.30.170">
    <property type="match status" value="1"/>
</dbReference>
<dbReference type="OrthoDB" id="9810980at2"/>
<keyword evidence="2" id="KW-0175">Coiled coil</keyword>
<dbReference type="Gene3D" id="1.10.287.470">
    <property type="entry name" value="Helix hairpin bin"/>
    <property type="match status" value="2"/>
</dbReference>
<name>A0A5B8RZ95_9SPHN</name>
<comment type="subcellular location">
    <subcellularLocation>
        <location evidence="1">Cell envelope</location>
    </subcellularLocation>
</comment>
<sequence length="324" mass="33463">MVAIPKSAIGAVVLAVLGGLAWYNWPEPEGEKWLGYVEAETIYVAAPIAGRLATRPVERGASVTAGTTLFALDPETTDADAARAAAQVAAAAAQAADLSDPRQRAPELAASRAGQAGAAARLAKAANDFDRIAALARQGFASKAQLDAARAARDAAAAEVAAARAQIAAGEMTAGRAAQQQAARAEVAGAEAGLRAQRQRQREIAPVAPEAGVVEQTYYNPGEWVPANSPVVAVLPDARRKLRFYVPQERIAGLKVGASIRYGCDGCAGGSTARISFIAPRAEFTPPVIYSESARAKLVFLVEAILPASDKPLPPGLPVAVTPQ</sequence>
<keyword evidence="4" id="KW-1185">Reference proteome</keyword>
<proteinExistence type="predicted"/>
<gene>
    <name evidence="3" type="ORF">FRF71_00575</name>
</gene>
<reference evidence="3 4" key="1">
    <citation type="journal article" date="2013" name="J. Microbiol. Biotechnol.">
        <title>Novosphingobium ginsenosidimutans sp. nov., with the ability to convert ginsenoside.</title>
        <authorList>
            <person name="Kim J.K."/>
            <person name="He D."/>
            <person name="Liu Q.M."/>
            <person name="Park H.Y."/>
            <person name="Jung M.S."/>
            <person name="Yoon M.H."/>
            <person name="Kim S.C."/>
            <person name="Im W.T."/>
        </authorList>
    </citation>
    <scope>NUCLEOTIDE SEQUENCE [LARGE SCALE GENOMIC DNA]</scope>
    <source>
        <strain evidence="3 4">FW-6</strain>
    </source>
</reference>
<dbReference type="PANTHER" id="PTHR32347">
    <property type="entry name" value="EFFLUX SYSTEM COMPONENT YKNX-RELATED"/>
    <property type="match status" value="1"/>
</dbReference>
<accession>A0A5B8RZ95</accession>
<dbReference type="EMBL" id="CP042345">
    <property type="protein sequence ID" value="QEA14741.1"/>
    <property type="molecule type" value="Genomic_DNA"/>
</dbReference>
<dbReference type="GO" id="GO:0030313">
    <property type="term" value="C:cell envelope"/>
    <property type="evidence" value="ECO:0007669"/>
    <property type="project" value="UniProtKB-SubCell"/>
</dbReference>
<organism evidence="3 4">
    <name type="scientific">Novosphingobium ginsenosidimutans</name>
    <dbReference type="NCBI Taxonomy" id="1176536"/>
    <lineage>
        <taxon>Bacteria</taxon>
        <taxon>Pseudomonadati</taxon>
        <taxon>Pseudomonadota</taxon>
        <taxon>Alphaproteobacteria</taxon>
        <taxon>Sphingomonadales</taxon>
        <taxon>Sphingomonadaceae</taxon>
        <taxon>Novosphingobium</taxon>
    </lineage>
</organism>
<dbReference type="AlphaFoldDB" id="A0A5B8RZ95"/>
<evidence type="ECO:0000256" key="1">
    <source>
        <dbReference type="ARBA" id="ARBA00004196"/>
    </source>
</evidence>
<dbReference type="Gene3D" id="2.40.50.100">
    <property type="match status" value="1"/>
</dbReference>
<dbReference type="KEGG" id="ngf:FRF71_00575"/>
<dbReference type="PANTHER" id="PTHR32347:SF23">
    <property type="entry name" value="BLL5650 PROTEIN"/>
    <property type="match status" value="1"/>
</dbReference>